<feature type="domain" description="Zinc-ribbon" evidence="1">
    <location>
        <begin position="5"/>
        <end position="26"/>
    </location>
</feature>
<keyword evidence="3" id="KW-1185">Reference proteome</keyword>
<name>A0ABT0HWI9_9LACO</name>
<comment type="caution">
    <text evidence="2">The sequence shown here is derived from an EMBL/GenBank/DDBJ whole genome shotgun (WGS) entry which is preliminary data.</text>
</comment>
<accession>A0ABT0HWI9</accession>
<dbReference type="EMBL" id="JAJIAR010000001">
    <property type="protein sequence ID" value="MCK8611084.1"/>
    <property type="molecule type" value="Genomic_DNA"/>
</dbReference>
<organism evidence="2 3">
    <name type="scientific">Apilactobacillus nanyangensis</name>
    <dbReference type="NCBI Taxonomy" id="2799579"/>
    <lineage>
        <taxon>Bacteria</taxon>
        <taxon>Bacillati</taxon>
        <taxon>Bacillota</taxon>
        <taxon>Bacilli</taxon>
        <taxon>Lactobacillales</taxon>
        <taxon>Lactobacillaceae</taxon>
        <taxon>Apilactobacillus</taxon>
    </lineage>
</organism>
<dbReference type="InterPro" id="IPR026870">
    <property type="entry name" value="Zinc_ribbon_dom"/>
</dbReference>
<dbReference type="RefSeq" id="WP_138727295.1">
    <property type="nucleotide sequence ID" value="NZ_BOLW01000019.1"/>
</dbReference>
<evidence type="ECO:0000313" key="2">
    <source>
        <dbReference type="EMBL" id="MCK8611084.1"/>
    </source>
</evidence>
<reference evidence="2 3" key="1">
    <citation type="submission" date="2021-11" db="EMBL/GenBank/DDBJ databases">
        <title>Comparative genomics of bee honey and flower isolates.</title>
        <authorList>
            <person name="Bechtner J.D."/>
            <person name="Gallus M.K."/>
            <person name="Ehrmann M."/>
        </authorList>
    </citation>
    <scope>NUCLEOTIDE SEQUENCE [LARGE SCALE GENOMIC DNA]</scope>
    <source>
        <strain evidence="2 3">7</strain>
    </source>
</reference>
<evidence type="ECO:0000313" key="3">
    <source>
        <dbReference type="Proteomes" id="UP001522816"/>
    </source>
</evidence>
<protein>
    <submittedName>
        <fullName evidence="2">Zinc ribbon domain-containing protein</fullName>
    </submittedName>
</protein>
<proteinExistence type="predicted"/>
<gene>
    <name evidence="2" type="ORF">LNP10_00945</name>
</gene>
<evidence type="ECO:0000259" key="1">
    <source>
        <dbReference type="Pfam" id="PF13240"/>
    </source>
</evidence>
<sequence>MAMKFCPNCGDKLENIKKFCPNCGESLTMEDTSTVVESNQEEPIHNVNYNAPVPAKIGFGNDFKTDRVIAYKRAMGIEPTADNVVVAEAANMGRMLISTAYAAITDKWFILSFEEDGVLFMGINKLSRFTGQNIFIPKESISEMGYKNSVLRKVFSFKTDGRKNKYYLSPFLLNCDFQKKNMEKLDSFIAQY</sequence>
<dbReference type="Pfam" id="PF13240">
    <property type="entry name" value="Zn_Ribbon_1"/>
    <property type="match status" value="1"/>
</dbReference>
<dbReference type="Proteomes" id="UP001522816">
    <property type="component" value="Unassembled WGS sequence"/>
</dbReference>